<dbReference type="SUPFAM" id="SSF48452">
    <property type="entry name" value="TPR-like"/>
    <property type="match status" value="1"/>
</dbReference>
<evidence type="ECO:0000313" key="2">
    <source>
        <dbReference type="EMBL" id="KIM79873.1"/>
    </source>
</evidence>
<keyword evidence="3" id="KW-1185">Reference proteome</keyword>
<gene>
    <name evidence="2" type="ORF">PILCRDRAFT_10044</name>
</gene>
<reference evidence="2 3" key="1">
    <citation type="submission" date="2014-04" db="EMBL/GenBank/DDBJ databases">
        <authorList>
            <consortium name="DOE Joint Genome Institute"/>
            <person name="Kuo A."/>
            <person name="Tarkka M."/>
            <person name="Buscot F."/>
            <person name="Kohler A."/>
            <person name="Nagy L.G."/>
            <person name="Floudas D."/>
            <person name="Copeland A."/>
            <person name="Barry K.W."/>
            <person name="Cichocki N."/>
            <person name="Veneault-Fourrey C."/>
            <person name="LaButti K."/>
            <person name="Lindquist E.A."/>
            <person name="Lipzen A."/>
            <person name="Lundell T."/>
            <person name="Morin E."/>
            <person name="Murat C."/>
            <person name="Sun H."/>
            <person name="Tunlid A."/>
            <person name="Henrissat B."/>
            <person name="Grigoriev I.V."/>
            <person name="Hibbett D.S."/>
            <person name="Martin F."/>
            <person name="Nordberg H.P."/>
            <person name="Cantor M.N."/>
            <person name="Hua S.X."/>
        </authorList>
    </citation>
    <scope>NUCLEOTIDE SEQUENCE [LARGE SCALE GENOMIC DNA]</scope>
    <source>
        <strain evidence="2 3">F 1598</strain>
    </source>
</reference>
<sequence>MDTSTAGPNQECLVSFDLGNSVFADCIHGVRLAPVEQYIVIFREALNQGQHIDPFHLLVALLARFFITFQLDDFQAAFKLRLEIAKTHVVSGASNGKVGNAHESIKCEPIDTRPCSHAFEELVQALPFDFRQSVDTFNIDRCTQLYRDAIRLQDQPGLRQFVSLNALASTLVTRFLHSTNISDLDEGVALYRQLLGILSPSLRLYPLLSLAAVLIMRSINSSDDQDLKDAGSLIHEVSKASEDRRALLGRARACLLKCDEPGQLDEAISHYQEAAMFLPIRCPDRPSLLNDLANALSLRFSDNHQLSDLEDAVKHYQEAQKYYSISHPSYSNISRNLGKTLMRMYSTSHSQVHLESAMVAFRGAMNCELSPISVRFNTAREWAQYSHTHHHSSSLEAYRSAIDLLPRFSLLGAGNFRSRRSFMTSVTAGGLVCSAAACAIREDKFEEAVEMLEGRAVFWTQALQLRTPLDELLSDPKAQALGEKLKNISKELEQSSIFEASALSQGMSVEKERSYFQGLHDDYINIIEEIRRLDNFYNFLLPKSIASLQLAAANGPVVILTAAIEAGCDALVVTLDGVHHVPLPSIAVIEVDSLRSLLQVALAPNGTRSAFIKHTNETLKDVIAPHRDQRLGKWVSDVGQGSEDKFRAILSTLWNHIVKPVLRSLNLKKSTSPPRLWWYGELDCVSDYVISSYTPTLSTLLLPSPVSVGPLMVVVAIQLEIPNEPGLRFPSTREELAKIQECIPSKCLVVLGTPETPTSIDAVLHHLLDASIIHFACHGRQFPSDPRKSSLLLMDGDLEVSHLINQPTPNAQLAFLSACETAMGDEELPDEVIHIAAAMLFAGFRGVMATMWTIHDKDEPKIADSFYHHIFRGHANSNNTMKKTKKSRQFSSALHHLFRSQSLIQAKDGDQFVTCPDTREAAQALYLAVKKLCSEKDCTFQRWVPFIHLGL</sequence>
<dbReference type="Proteomes" id="UP000054166">
    <property type="component" value="Unassembled WGS sequence"/>
</dbReference>
<dbReference type="EMBL" id="KN833007">
    <property type="protein sequence ID" value="KIM79873.1"/>
    <property type="molecule type" value="Genomic_DNA"/>
</dbReference>
<proteinExistence type="predicted"/>
<name>A0A0C3B0W3_PILCF</name>
<evidence type="ECO:0000313" key="3">
    <source>
        <dbReference type="Proteomes" id="UP000054166"/>
    </source>
</evidence>
<feature type="domain" description="CHAT" evidence="1">
    <location>
        <begin position="727"/>
        <end position="875"/>
    </location>
</feature>
<dbReference type="STRING" id="765440.A0A0C3B0W3"/>
<dbReference type="InterPro" id="IPR011990">
    <property type="entry name" value="TPR-like_helical_dom_sf"/>
</dbReference>
<dbReference type="InParanoid" id="A0A0C3B0W3"/>
<protein>
    <recommendedName>
        <fullName evidence="1">CHAT domain-containing protein</fullName>
    </recommendedName>
</protein>
<evidence type="ECO:0000259" key="1">
    <source>
        <dbReference type="Pfam" id="PF12770"/>
    </source>
</evidence>
<dbReference type="Pfam" id="PF12770">
    <property type="entry name" value="CHAT"/>
    <property type="match status" value="1"/>
</dbReference>
<dbReference type="InterPro" id="IPR024983">
    <property type="entry name" value="CHAT_dom"/>
</dbReference>
<accession>A0A0C3B0W3</accession>
<dbReference type="Gene3D" id="1.25.40.10">
    <property type="entry name" value="Tetratricopeptide repeat domain"/>
    <property type="match status" value="1"/>
</dbReference>
<dbReference type="HOGENOM" id="CLU_001305_5_1_1"/>
<reference evidence="3" key="2">
    <citation type="submission" date="2015-01" db="EMBL/GenBank/DDBJ databases">
        <title>Evolutionary Origins and Diversification of the Mycorrhizal Mutualists.</title>
        <authorList>
            <consortium name="DOE Joint Genome Institute"/>
            <consortium name="Mycorrhizal Genomics Consortium"/>
            <person name="Kohler A."/>
            <person name="Kuo A."/>
            <person name="Nagy L.G."/>
            <person name="Floudas D."/>
            <person name="Copeland A."/>
            <person name="Barry K.W."/>
            <person name="Cichocki N."/>
            <person name="Veneault-Fourrey C."/>
            <person name="LaButti K."/>
            <person name="Lindquist E.A."/>
            <person name="Lipzen A."/>
            <person name="Lundell T."/>
            <person name="Morin E."/>
            <person name="Murat C."/>
            <person name="Riley R."/>
            <person name="Ohm R."/>
            <person name="Sun H."/>
            <person name="Tunlid A."/>
            <person name="Henrissat B."/>
            <person name="Grigoriev I.V."/>
            <person name="Hibbett D.S."/>
            <person name="Martin F."/>
        </authorList>
    </citation>
    <scope>NUCLEOTIDE SEQUENCE [LARGE SCALE GENOMIC DNA]</scope>
    <source>
        <strain evidence="3">F 1598</strain>
    </source>
</reference>
<dbReference type="AlphaFoldDB" id="A0A0C3B0W3"/>
<organism evidence="2 3">
    <name type="scientific">Piloderma croceum (strain F 1598)</name>
    <dbReference type="NCBI Taxonomy" id="765440"/>
    <lineage>
        <taxon>Eukaryota</taxon>
        <taxon>Fungi</taxon>
        <taxon>Dikarya</taxon>
        <taxon>Basidiomycota</taxon>
        <taxon>Agaricomycotina</taxon>
        <taxon>Agaricomycetes</taxon>
        <taxon>Agaricomycetidae</taxon>
        <taxon>Atheliales</taxon>
        <taxon>Atheliaceae</taxon>
        <taxon>Piloderma</taxon>
    </lineage>
</organism>
<dbReference type="OrthoDB" id="3261813at2759"/>